<accession>A0ABQ3X0L8</accession>
<sequence>MAEQTGPAEVAARLRTERFGILPPRILPDDVIELVDTRRPDQHPATALSLEHERALHTAA</sequence>
<dbReference type="Proteomes" id="UP000612282">
    <property type="component" value="Unassembled WGS sequence"/>
</dbReference>
<dbReference type="EMBL" id="BOMG01000007">
    <property type="protein sequence ID" value="GID52001.1"/>
    <property type="molecule type" value="Genomic_DNA"/>
</dbReference>
<evidence type="ECO:0000313" key="2">
    <source>
        <dbReference type="Proteomes" id="UP000612282"/>
    </source>
</evidence>
<proteinExistence type="predicted"/>
<gene>
    <name evidence="1" type="ORF">Aco03nite_004050</name>
</gene>
<protein>
    <submittedName>
        <fullName evidence="1">Uncharacterized protein</fullName>
    </submittedName>
</protein>
<keyword evidence="2" id="KW-1185">Reference proteome</keyword>
<name>A0ABQ3X0L8_9ACTN</name>
<organism evidence="1 2">
    <name type="scientific">Actinoplanes couchii</name>
    <dbReference type="NCBI Taxonomy" id="403638"/>
    <lineage>
        <taxon>Bacteria</taxon>
        <taxon>Bacillati</taxon>
        <taxon>Actinomycetota</taxon>
        <taxon>Actinomycetes</taxon>
        <taxon>Micromonosporales</taxon>
        <taxon>Micromonosporaceae</taxon>
        <taxon>Actinoplanes</taxon>
    </lineage>
</organism>
<dbReference type="RefSeq" id="WP_203792823.1">
    <property type="nucleotide sequence ID" value="NZ_BAAAQE010000090.1"/>
</dbReference>
<evidence type="ECO:0000313" key="1">
    <source>
        <dbReference type="EMBL" id="GID52001.1"/>
    </source>
</evidence>
<reference evidence="1 2" key="1">
    <citation type="submission" date="2021-01" db="EMBL/GenBank/DDBJ databases">
        <title>Whole genome shotgun sequence of Actinoplanes couchii NBRC 106145.</title>
        <authorList>
            <person name="Komaki H."/>
            <person name="Tamura T."/>
        </authorList>
    </citation>
    <scope>NUCLEOTIDE SEQUENCE [LARGE SCALE GENOMIC DNA]</scope>
    <source>
        <strain evidence="1 2">NBRC 106145</strain>
    </source>
</reference>
<comment type="caution">
    <text evidence="1">The sequence shown here is derived from an EMBL/GenBank/DDBJ whole genome shotgun (WGS) entry which is preliminary data.</text>
</comment>